<evidence type="ECO:0000256" key="1">
    <source>
        <dbReference type="SAM" id="MobiDB-lite"/>
    </source>
</evidence>
<organism evidence="2 3">
    <name type="scientific">Swingsia samuiensis</name>
    <dbReference type="NCBI Taxonomy" id="1293412"/>
    <lineage>
        <taxon>Bacteria</taxon>
        <taxon>Pseudomonadati</taxon>
        <taxon>Pseudomonadota</taxon>
        <taxon>Alphaproteobacteria</taxon>
        <taxon>Acetobacterales</taxon>
        <taxon>Acetobacteraceae</taxon>
        <taxon>Swingsia</taxon>
    </lineage>
</organism>
<gene>
    <name evidence="2" type="ORF">E3D00_07520</name>
</gene>
<dbReference type="Proteomes" id="UP000316313">
    <property type="component" value="Chromosome"/>
</dbReference>
<dbReference type="AlphaFoldDB" id="A0A4Y6UII0"/>
<feature type="region of interest" description="Disordered" evidence="1">
    <location>
        <begin position="101"/>
        <end position="158"/>
    </location>
</feature>
<proteinExistence type="predicted"/>
<dbReference type="KEGG" id="ssam:E3D00_07520"/>
<protein>
    <submittedName>
        <fullName evidence="2">Uncharacterized protein</fullName>
    </submittedName>
</protein>
<dbReference type="OrthoDB" id="7211084at2"/>
<evidence type="ECO:0000313" key="2">
    <source>
        <dbReference type="EMBL" id="QDH17429.1"/>
    </source>
</evidence>
<name>A0A4Y6UII0_9PROT</name>
<feature type="region of interest" description="Disordered" evidence="1">
    <location>
        <begin position="198"/>
        <end position="217"/>
    </location>
</feature>
<dbReference type="RefSeq" id="WP_141461368.1">
    <property type="nucleotide sequence ID" value="NZ_CP038141.1"/>
</dbReference>
<accession>A0A4Y6UII0</accession>
<sequence length="251" mass="28072">MSARQWGKFWWQDWQRDPALRMCSIAARGLWMDMLCLMHDANPQGHLLVNGKQPTIRQMAVIFGATSDEVSSAISELEEAGVFSKTDDGVIFSRRMVREKTASEEAYNNGKKGGNPALKRKRKPSKKQGVNLSEESGVNPPLNPNTQEGVNPPVNLDCTKGLSSTRIKAEAEAEAEAEADISSLRSDIEREGDFRNENLPAPAEATKPKSKRGCRLPDDWWPSEELIQFAVDNQVDPEQTAETFRDYWHGV</sequence>
<reference evidence="2 3" key="1">
    <citation type="submission" date="2019-03" db="EMBL/GenBank/DDBJ databases">
        <title>The complete genome sequence of Swingsia samuiensis NBRC107927(T).</title>
        <authorList>
            <person name="Chua K.-O."/>
            <person name="Chan K.-G."/>
            <person name="See-Too W.-S."/>
        </authorList>
    </citation>
    <scope>NUCLEOTIDE SEQUENCE [LARGE SCALE GENOMIC DNA]</scope>
    <source>
        <strain evidence="2 3">AH83</strain>
    </source>
</reference>
<keyword evidence="3" id="KW-1185">Reference proteome</keyword>
<dbReference type="EMBL" id="CP038141">
    <property type="protein sequence ID" value="QDH17429.1"/>
    <property type="molecule type" value="Genomic_DNA"/>
</dbReference>
<evidence type="ECO:0000313" key="3">
    <source>
        <dbReference type="Proteomes" id="UP000316313"/>
    </source>
</evidence>